<evidence type="ECO:0000256" key="9">
    <source>
        <dbReference type="ARBA" id="ARBA00023002"/>
    </source>
</evidence>
<evidence type="ECO:0000256" key="6">
    <source>
        <dbReference type="ARBA" id="ARBA00022630"/>
    </source>
</evidence>
<dbReference type="Gene3D" id="3.90.700.10">
    <property type="entry name" value="Succinate dehydrogenase/fumarate reductase flavoprotein, catalytic domain"/>
    <property type="match status" value="1"/>
</dbReference>
<dbReference type="UniPathway" id="UPA00253">
    <property type="reaction ID" value="UER00326"/>
</dbReference>
<dbReference type="Gene3D" id="1.20.58.100">
    <property type="entry name" value="Fumarate reductase/succinate dehydrogenase flavoprotein-like, C-terminal domain"/>
    <property type="match status" value="1"/>
</dbReference>
<keyword evidence="8" id="KW-0274">FAD</keyword>
<comment type="cofactor">
    <cofactor evidence="1">
        <name>FAD</name>
        <dbReference type="ChEBI" id="CHEBI:57692"/>
    </cofactor>
</comment>
<dbReference type="GO" id="GO:0008734">
    <property type="term" value="F:L-aspartate oxidase activity"/>
    <property type="evidence" value="ECO:0007669"/>
    <property type="project" value="UniProtKB-EC"/>
</dbReference>
<evidence type="ECO:0000313" key="14">
    <source>
        <dbReference type="EMBL" id="RIP35026.1"/>
    </source>
</evidence>
<dbReference type="InterPro" id="IPR037099">
    <property type="entry name" value="Fum_R/Succ_DH_flav-like_C_sf"/>
</dbReference>
<dbReference type="InterPro" id="IPR005288">
    <property type="entry name" value="NadB"/>
</dbReference>
<comment type="pathway">
    <text evidence="2">Cofactor biosynthesis; NAD(+) biosynthesis; iminoaspartate from L-aspartate (oxidase route): step 1/1.</text>
</comment>
<evidence type="ECO:0000313" key="15">
    <source>
        <dbReference type="Proteomes" id="UP000265541"/>
    </source>
</evidence>
<feature type="domain" description="Fumarate reductase/succinate dehydrogenase flavoprotein-like C-terminal" evidence="13">
    <location>
        <begin position="421"/>
        <end position="505"/>
    </location>
</feature>
<dbReference type="Pfam" id="PF02910">
    <property type="entry name" value="Succ_DH_flav_C"/>
    <property type="match status" value="1"/>
</dbReference>
<dbReference type="InterPro" id="IPR003953">
    <property type="entry name" value="FAD-dep_OxRdtase_2_FAD-bd"/>
</dbReference>
<dbReference type="SUPFAM" id="SSF46977">
    <property type="entry name" value="Succinate dehydrogenase/fumarate reductase flavoprotein C-terminal domain"/>
    <property type="match status" value="1"/>
</dbReference>
<dbReference type="OrthoDB" id="9806724at2"/>
<dbReference type="AlphaFoldDB" id="A0A3A0W0B6"/>
<name>A0A3A0W0B6_STAGA</name>
<dbReference type="PANTHER" id="PTHR42716">
    <property type="entry name" value="L-ASPARTATE OXIDASE"/>
    <property type="match status" value="1"/>
</dbReference>
<evidence type="ECO:0000256" key="2">
    <source>
        <dbReference type="ARBA" id="ARBA00004950"/>
    </source>
</evidence>
<reference evidence="14 15" key="1">
    <citation type="journal article" date="2016" name="Front. Microbiol.">
        <title>Comprehensive Phylogenetic Analysis of Bovine Non-aureus Staphylococci Species Based on Whole-Genome Sequencing.</title>
        <authorList>
            <person name="Naushad S."/>
            <person name="Barkema H.W."/>
            <person name="Luby C."/>
            <person name="Condas L.A."/>
            <person name="Nobrega D.B."/>
            <person name="Carson D.A."/>
            <person name="De Buck J."/>
        </authorList>
    </citation>
    <scope>NUCLEOTIDE SEQUENCE [LARGE SCALE GENOMIC DNA]</scope>
    <source>
        <strain evidence="14 15">SNUC 4781</strain>
    </source>
</reference>
<dbReference type="Gene3D" id="3.50.50.60">
    <property type="entry name" value="FAD/NAD(P)-binding domain"/>
    <property type="match status" value="1"/>
</dbReference>
<dbReference type="EMBL" id="QYJN01000003">
    <property type="protein sequence ID" value="RIP35026.1"/>
    <property type="molecule type" value="Genomic_DNA"/>
</dbReference>
<comment type="similarity">
    <text evidence="3">Belongs to the FAD-dependent oxidoreductase 2 family. NadB subfamily.</text>
</comment>
<evidence type="ECO:0000256" key="8">
    <source>
        <dbReference type="ARBA" id="ARBA00022827"/>
    </source>
</evidence>
<keyword evidence="7" id="KW-0662">Pyridine nucleotide biosynthesis</keyword>
<evidence type="ECO:0000256" key="7">
    <source>
        <dbReference type="ARBA" id="ARBA00022642"/>
    </source>
</evidence>
<gene>
    <name evidence="14" type="ORF">BUZ14_07590</name>
</gene>
<keyword evidence="6" id="KW-0285">Flavoprotein</keyword>
<protein>
    <recommendedName>
        <fullName evidence="5">L-aspartate oxidase</fullName>
        <ecNumber evidence="4">1.4.3.16</ecNumber>
    </recommendedName>
    <alternativeName>
        <fullName evidence="10">Quinolinate synthase B</fullName>
    </alternativeName>
</protein>
<evidence type="ECO:0000256" key="3">
    <source>
        <dbReference type="ARBA" id="ARBA00008562"/>
    </source>
</evidence>
<dbReference type="RefSeq" id="WP_119485268.1">
    <property type="nucleotide sequence ID" value="NZ_QYJN01000003.1"/>
</dbReference>
<comment type="caution">
    <text evidence="14">The sequence shown here is derived from an EMBL/GenBank/DDBJ whole genome shotgun (WGS) entry which is preliminary data.</text>
</comment>
<dbReference type="GO" id="GO:0034628">
    <property type="term" value="P:'de novo' NAD+ biosynthetic process from L-aspartate"/>
    <property type="evidence" value="ECO:0007669"/>
    <property type="project" value="TreeGrafter"/>
</dbReference>
<dbReference type="SUPFAM" id="SSF56425">
    <property type="entry name" value="Succinate dehydrogenase/fumarate reductase flavoprotein, catalytic domain"/>
    <property type="match status" value="1"/>
</dbReference>
<sequence length="528" mass="59234">MKDIIVIGSGIAALSLVHRLDESCRITCITKDTITKSNSYLAQGGVCYSRNEDDDGYGHIKDTYLAGCELADYSVVEEMILRSHKEIYQLIVEGCAFDTISGSDTFDMSMEGAHSISRIIHAGGDCTGSHIINYLINRVKSKEITYHENTEVIDFLIDSDGVVSGVLALDDNNVSRTIRGDAIVIASGGYSNVYRAHSSVSNDVNSGHILAFHHGSPLRHMEMIQFHPTLLGNMDNTFGLVSEAVRGHGGVLVNEYNEPIMKDIHCLGSLAPRDITSRAIFQQQKNAQECFIDISNIEQFPQRFPSIYGNVMEHFPEYYSKKLIPITVGAHYTMGGIKSKINGETNLSHVYAIGEVSNTNFHGANRLASNSLLEGLVMGASCAASINQQLQRNQKPLTRSNIRIPIINDKDYKYLSDKCFEMIGIERANDNMASYLQELRNCLYQVKDMHISTVTKNEWHKYVKLKTLELICLSALNRGESRGAHYRKDFPVEREDFQNIDIELYKGEETIVKYVKCPREIETILHRR</sequence>
<dbReference type="GO" id="GO:0033765">
    <property type="term" value="F:steroid dehydrogenase activity, acting on the CH-CH group of donors"/>
    <property type="evidence" value="ECO:0007669"/>
    <property type="project" value="UniProtKB-ARBA"/>
</dbReference>
<evidence type="ECO:0000256" key="11">
    <source>
        <dbReference type="ARBA" id="ARBA00048305"/>
    </source>
</evidence>
<evidence type="ECO:0000259" key="12">
    <source>
        <dbReference type="Pfam" id="PF00890"/>
    </source>
</evidence>
<dbReference type="PANTHER" id="PTHR42716:SF2">
    <property type="entry name" value="L-ASPARTATE OXIDASE, CHLOROPLASTIC"/>
    <property type="match status" value="1"/>
</dbReference>
<evidence type="ECO:0000259" key="13">
    <source>
        <dbReference type="Pfam" id="PF02910"/>
    </source>
</evidence>
<evidence type="ECO:0000256" key="10">
    <source>
        <dbReference type="ARBA" id="ARBA00030386"/>
    </source>
</evidence>
<dbReference type="Proteomes" id="UP000265541">
    <property type="component" value="Unassembled WGS sequence"/>
</dbReference>
<evidence type="ECO:0000256" key="1">
    <source>
        <dbReference type="ARBA" id="ARBA00001974"/>
    </source>
</evidence>
<evidence type="ECO:0000256" key="4">
    <source>
        <dbReference type="ARBA" id="ARBA00012173"/>
    </source>
</evidence>
<feature type="domain" description="FAD-dependent oxidoreductase 2 FAD-binding" evidence="12">
    <location>
        <begin position="3"/>
        <end position="372"/>
    </location>
</feature>
<dbReference type="Pfam" id="PF00890">
    <property type="entry name" value="FAD_binding_2"/>
    <property type="match status" value="1"/>
</dbReference>
<organism evidence="14 15">
    <name type="scientific">Staphylococcus gallinarum</name>
    <dbReference type="NCBI Taxonomy" id="1293"/>
    <lineage>
        <taxon>Bacteria</taxon>
        <taxon>Bacillati</taxon>
        <taxon>Bacillota</taxon>
        <taxon>Bacilli</taxon>
        <taxon>Bacillales</taxon>
        <taxon>Staphylococcaceae</taxon>
        <taxon>Staphylococcus</taxon>
    </lineage>
</organism>
<evidence type="ECO:0000256" key="5">
    <source>
        <dbReference type="ARBA" id="ARBA00021901"/>
    </source>
</evidence>
<accession>A0A3A0W0B6</accession>
<comment type="catalytic activity">
    <reaction evidence="11">
        <text>L-aspartate + O2 = iminosuccinate + H2O2</text>
        <dbReference type="Rhea" id="RHEA:25876"/>
        <dbReference type="ChEBI" id="CHEBI:15379"/>
        <dbReference type="ChEBI" id="CHEBI:16240"/>
        <dbReference type="ChEBI" id="CHEBI:29991"/>
        <dbReference type="ChEBI" id="CHEBI:77875"/>
        <dbReference type="EC" id="1.4.3.16"/>
    </reaction>
    <physiologicalReaction direction="left-to-right" evidence="11">
        <dbReference type="Rhea" id="RHEA:25877"/>
    </physiologicalReaction>
</comment>
<dbReference type="EC" id="1.4.3.16" evidence="4"/>
<dbReference type="InterPro" id="IPR036188">
    <property type="entry name" value="FAD/NAD-bd_sf"/>
</dbReference>
<dbReference type="InterPro" id="IPR015939">
    <property type="entry name" value="Fum_Rdtase/Succ_DH_flav-like_C"/>
</dbReference>
<dbReference type="InterPro" id="IPR027477">
    <property type="entry name" value="Succ_DH/fumarate_Rdtase_cat_sf"/>
</dbReference>
<keyword evidence="9" id="KW-0560">Oxidoreductase</keyword>
<proteinExistence type="inferred from homology"/>
<dbReference type="SUPFAM" id="SSF51905">
    <property type="entry name" value="FAD/NAD(P)-binding domain"/>
    <property type="match status" value="1"/>
</dbReference>